<proteinExistence type="predicted"/>
<dbReference type="AlphaFoldDB" id="A0A285CT23"/>
<dbReference type="PANTHER" id="PTHR40053:SF1">
    <property type="entry name" value="SPORULATION-CONTROL PROTEIN SPO0M"/>
    <property type="match status" value="1"/>
</dbReference>
<evidence type="ECO:0000313" key="1">
    <source>
        <dbReference type="EMBL" id="SNX70730.1"/>
    </source>
</evidence>
<dbReference type="Pfam" id="PF07070">
    <property type="entry name" value="Spo0M"/>
    <property type="match status" value="1"/>
</dbReference>
<dbReference type="RefSeq" id="WP_097158686.1">
    <property type="nucleotide sequence ID" value="NZ_JBEPMQ010000006.1"/>
</dbReference>
<dbReference type="PANTHER" id="PTHR40053">
    <property type="entry name" value="SPORULATION-CONTROL PROTEIN SPO0M"/>
    <property type="match status" value="1"/>
</dbReference>
<gene>
    <name evidence="1" type="ORF">SAMN05877753_104298</name>
</gene>
<dbReference type="InterPro" id="IPR009776">
    <property type="entry name" value="Spore_0_M"/>
</dbReference>
<dbReference type="EMBL" id="OAOP01000004">
    <property type="protein sequence ID" value="SNX70730.1"/>
    <property type="molecule type" value="Genomic_DNA"/>
</dbReference>
<sequence>MILRKYISLLGIGSAQIDLILEKETYSAGEEVKGYFQIKGGTVVQKLKRIECDLVMADIKEEKEETVETKTILTTKSIQSETDEHIPFRFLLPDALEMSAGTLNYHFRTRLVFDKGVESKDLDVIRIVGK</sequence>
<reference evidence="1 2" key="1">
    <citation type="submission" date="2017-08" db="EMBL/GenBank/DDBJ databases">
        <authorList>
            <person name="de Groot N.N."/>
        </authorList>
    </citation>
    <scope>NUCLEOTIDE SEQUENCE [LARGE SCALE GENOMIC DNA]</scope>
    <source>
        <strain evidence="1 2">JC228</strain>
    </source>
</reference>
<protein>
    <submittedName>
        <fullName evidence="1">Sporulation-control protein</fullName>
    </submittedName>
</protein>
<name>A0A285CT23_9BACI</name>
<dbReference type="Proteomes" id="UP000219546">
    <property type="component" value="Unassembled WGS sequence"/>
</dbReference>
<evidence type="ECO:0000313" key="2">
    <source>
        <dbReference type="Proteomes" id="UP000219546"/>
    </source>
</evidence>
<organism evidence="1 2">
    <name type="scientific">Bacillus oleivorans</name>
    <dbReference type="NCBI Taxonomy" id="1448271"/>
    <lineage>
        <taxon>Bacteria</taxon>
        <taxon>Bacillati</taxon>
        <taxon>Bacillota</taxon>
        <taxon>Bacilli</taxon>
        <taxon>Bacillales</taxon>
        <taxon>Bacillaceae</taxon>
        <taxon>Bacillus</taxon>
    </lineage>
</organism>
<keyword evidence="2" id="KW-1185">Reference proteome</keyword>
<dbReference type="OrthoDB" id="2988706at2"/>
<accession>A0A285CT23</accession>